<dbReference type="SUPFAM" id="SSF47027">
    <property type="entry name" value="Acyl-CoA binding protein"/>
    <property type="match status" value="1"/>
</dbReference>
<comment type="caution">
    <text evidence="7">The sequence shown here is derived from an EMBL/GenBank/DDBJ whole genome shotgun (WGS) entry which is preliminary data.</text>
</comment>
<evidence type="ECO:0000259" key="6">
    <source>
        <dbReference type="PROSITE" id="PS51228"/>
    </source>
</evidence>
<keyword evidence="2" id="KW-0880">Kelch repeat</keyword>
<evidence type="ECO:0000256" key="3">
    <source>
        <dbReference type="ARBA" id="ARBA00022737"/>
    </source>
</evidence>
<dbReference type="SUPFAM" id="SSF50965">
    <property type="entry name" value="Galactose oxidase, central domain"/>
    <property type="match status" value="1"/>
</dbReference>
<dbReference type="AlphaFoldDB" id="A0A833QW06"/>
<keyword evidence="8" id="KW-1185">Reference proteome</keyword>
<dbReference type="PANTHER" id="PTHR46093:SF3">
    <property type="entry name" value="ACYL-COA-BINDING DOMAIN-CONTAINING PROTEIN 4"/>
    <property type="match status" value="1"/>
</dbReference>
<dbReference type="InterPro" id="IPR015915">
    <property type="entry name" value="Kelch-typ_b-propeller"/>
</dbReference>
<dbReference type="PROSITE" id="PS51228">
    <property type="entry name" value="ACB_2"/>
    <property type="match status" value="1"/>
</dbReference>
<dbReference type="Gene3D" id="2.120.10.80">
    <property type="entry name" value="Kelch-type beta propeller"/>
    <property type="match status" value="2"/>
</dbReference>
<dbReference type="InterPro" id="IPR011043">
    <property type="entry name" value="Gal_Oxase/kelch_b-propeller"/>
</dbReference>
<dbReference type="FunFam" id="2.120.10.80:FF:000098">
    <property type="entry name" value="Acyl-CoA-binding domain-containing protein 4"/>
    <property type="match status" value="1"/>
</dbReference>
<dbReference type="Proteomes" id="UP000623129">
    <property type="component" value="Unassembled WGS sequence"/>
</dbReference>
<dbReference type="EMBL" id="SWLB01000013">
    <property type="protein sequence ID" value="KAF3330774.1"/>
    <property type="molecule type" value="Genomic_DNA"/>
</dbReference>
<dbReference type="Pfam" id="PF24922">
    <property type="entry name" value="ACBP4_C"/>
    <property type="match status" value="1"/>
</dbReference>
<feature type="region of interest" description="Disordered" evidence="5">
    <location>
        <begin position="639"/>
        <end position="667"/>
    </location>
</feature>
<feature type="compositionally biased region" description="Polar residues" evidence="5">
    <location>
        <begin position="142"/>
        <end position="151"/>
    </location>
</feature>
<dbReference type="InterPro" id="IPR035984">
    <property type="entry name" value="Acyl-CoA-binding_sf"/>
</dbReference>
<dbReference type="InterPro" id="IPR000582">
    <property type="entry name" value="Acyl-CoA-binding_protein"/>
</dbReference>
<dbReference type="GO" id="GO:0005829">
    <property type="term" value="C:cytosol"/>
    <property type="evidence" value="ECO:0007669"/>
    <property type="project" value="TreeGrafter"/>
</dbReference>
<reference evidence="7" key="1">
    <citation type="submission" date="2020-01" db="EMBL/GenBank/DDBJ databases">
        <title>Genome sequence of Kobresia littledalei, the first chromosome-level genome in the family Cyperaceae.</title>
        <authorList>
            <person name="Qu G."/>
        </authorList>
    </citation>
    <scope>NUCLEOTIDE SEQUENCE</scope>
    <source>
        <strain evidence="7">C.B.Clarke</strain>
        <tissue evidence="7">Leaf</tissue>
    </source>
</reference>
<evidence type="ECO:0000256" key="4">
    <source>
        <dbReference type="ARBA" id="ARBA00023121"/>
    </source>
</evidence>
<dbReference type="InterPro" id="IPR056819">
    <property type="entry name" value="ACBP4-6_C"/>
</dbReference>
<dbReference type="PANTHER" id="PTHR46093">
    <property type="entry name" value="ACYL-COA-BINDING DOMAIN-CONTAINING PROTEIN 5"/>
    <property type="match status" value="1"/>
</dbReference>
<gene>
    <name evidence="7" type="ORF">FCM35_KLT04128</name>
</gene>
<dbReference type="Pfam" id="PF24681">
    <property type="entry name" value="Kelch_KLHDC2_KLHL20_DRC7"/>
    <property type="match status" value="2"/>
</dbReference>
<sequence>MASSGLAYPGRFYAAAAYAGLGVGSPDSAVISRFKSESALLLYALYQQATVGPCNVPKPRAWNPVEQTKWSSWHQLGDLSSAEAMRLFVKILEEEDPSWFSRVRDSTAAPVVDVPINKAKDEPTIETSSSSSNQISFPEPKTITTENGTPHETQDKDVIFEGLSSVAVYDQWTSLSVSGPIPKPRYQHGAAVVQDKMYIFGGNHNGRYLGDLQVLDLKGLTWSKVDAKLQAGSPGSATTIAPCAGHSLIPWQNKILSIGGHTKDPSETLTVKEFDLQTGTWSNLRTYGKPPISRGGQSVTLVGATLMIFGGEDAKRSLLNELNILDLETMTWDDIDAIGSPPSPRSDHVAACYAERYLLIFGGGSHATCFNDLHILDMQAMEWSRPNTQGVTPGPRAGHAGVTVGDNWYIVGGGNNQTGVSETLVLNMSTLVWSVVTSIQGRVPLASEGLSLVNSTYSGEDYLVSFGGYNGKYSHEVYALKLSNKSGVQSGVTEGAVPDSSDGIVQTTDHRRDVNPETEVYQESKIREIAIDNNARSEEANERIVGELKAEKEELEAALNREQIQNLELKQRLAEADTRNMDLTKELQSVRSQLATEQSRCFKLEVDLAELRQKLQALEALEREVELLQRQKAATEQAAIDAKQQRQGSGGMWSWIVGTPPDRSDSS</sequence>
<keyword evidence="3" id="KW-0677">Repeat</keyword>
<protein>
    <submittedName>
        <fullName evidence="7">Acyl-CoA-binding domain-containing protein 4-like protein</fullName>
    </submittedName>
</protein>
<evidence type="ECO:0000313" key="8">
    <source>
        <dbReference type="Proteomes" id="UP000623129"/>
    </source>
</evidence>
<evidence type="ECO:0000256" key="5">
    <source>
        <dbReference type="SAM" id="MobiDB-lite"/>
    </source>
</evidence>
<evidence type="ECO:0000313" key="7">
    <source>
        <dbReference type="EMBL" id="KAF3330774.1"/>
    </source>
</evidence>
<feature type="region of interest" description="Disordered" evidence="5">
    <location>
        <begin position="121"/>
        <end position="152"/>
    </location>
</feature>
<dbReference type="FunFam" id="2.120.10.80:FF:000089">
    <property type="entry name" value="Acyl-CoA-binding domain-containing protein 4"/>
    <property type="match status" value="1"/>
</dbReference>
<dbReference type="GO" id="GO:0000062">
    <property type="term" value="F:fatty-acyl-CoA binding"/>
    <property type="evidence" value="ECO:0007669"/>
    <property type="project" value="InterPro"/>
</dbReference>
<dbReference type="OrthoDB" id="10251809at2759"/>
<feature type="domain" description="ACB" evidence="6">
    <location>
        <begin position="1"/>
        <end position="101"/>
    </location>
</feature>
<keyword evidence="4" id="KW-0446">Lipid-binding</keyword>
<evidence type="ECO:0000256" key="1">
    <source>
        <dbReference type="ARBA" id="ARBA00005567"/>
    </source>
</evidence>
<comment type="similarity">
    <text evidence="1">Belongs to the ACBP family.</text>
</comment>
<dbReference type="Pfam" id="PF00887">
    <property type="entry name" value="ACBP"/>
    <property type="match status" value="1"/>
</dbReference>
<accession>A0A833QW06</accession>
<proteinExistence type="inferred from homology"/>
<dbReference type="GO" id="GO:0006869">
    <property type="term" value="P:lipid transport"/>
    <property type="evidence" value="ECO:0007669"/>
    <property type="project" value="TreeGrafter"/>
</dbReference>
<dbReference type="InterPro" id="IPR014352">
    <property type="entry name" value="FERM/acyl-CoA-bd_prot_sf"/>
</dbReference>
<organism evidence="7 8">
    <name type="scientific">Carex littledalei</name>
    <dbReference type="NCBI Taxonomy" id="544730"/>
    <lineage>
        <taxon>Eukaryota</taxon>
        <taxon>Viridiplantae</taxon>
        <taxon>Streptophyta</taxon>
        <taxon>Embryophyta</taxon>
        <taxon>Tracheophyta</taxon>
        <taxon>Spermatophyta</taxon>
        <taxon>Magnoliopsida</taxon>
        <taxon>Liliopsida</taxon>
        <taxon>Poales</taxon>
        <taxon>Cyperaceae</taxon>
        <taxon>Cyperoideae</taxon>
        <taxon>Cariceae</taxon>
        <taxon>Carex</taxon>
        <taxon>Carex subgen. Euthyceras</taxon>
    </lineage>
</organism>
<dbReference type="Gene3D" id="1.20.80.10">
    <property type="match status" value="1"/>
</dbReference>
<evidence type="ECO:0000256" key="2">
    <source>
        <dbReference type="ARBA" id="ARBA00022441"/>
    </source>
</evidence>
<name>A0A833QW06_9POAL</name>